<evidence type="ECO:0000313" key="3">
    <source>
        <dbReference type="Proteomes" id="UP000198282"/>
    </source>
</evidence>
<accession>A0A239BUJ7</accession>
<dbReference type="OrthoDB" id="8477132at2"/>
<feature type="region of interest" description="Disordered" evidence="1">
    <location>
        <begin position="134"/>
        <end position="167"/>
    </location>
</feature>
<gene>
    <name evidence="2" type="ORF">SAMN05216276_1004131</name>
</gene>
<sequence length="375" mass="40278">MNATNPTTLRVVLVADPGLPTEIARNLAYDLPDLLQQQTPKTDWQVLMVTAPLITDEQVDVSGMVGSVRPHLHGLDWDIGVFLTDLPRRAGLSPVSAEVSPADHVALISLPALGSLRLHRRAAQAVLSVVGSLSSGGTHTGGPARRRSQVIGRRTPGAPLDPTADGPVPERYIVPSPRGMLHLIAGMVRANRPWRLFTALSRALAGVFATAAYGMINNTAWQIAASLDTWRQFLVTVLSVLALTAWIIVDHKLWERPDGDLPRALSRLYNLVTSLTIGLGVLFLYAVLFVVLNAVAALLLSPSVLDQALAHRPTVTDYLALSWFVTSLAMIGGAFGSGLEDDGTVHNAAYGRRQRSRREQQKSSEADPGAGRADS</sequence>
<reference evidence="2 3" key="1">
    <citation type="submission" date="2017-06" db="EMBL/GenBank/DDBJ databases">
        <authorList>
            <person name="Kim H.J."/>
            <person name="Triplett B.A."/>
        </authorList>
    </citation>
    <scope>NUCLEOTIDE SEQUENCE [LARGE SCALE GENOMIC DNA]</scope>
    <source>
        <strain evidence="2 3">CGMCC 4.2132</strain>
    </source>
</reference>
<evidence type="ECO:0000256" key="1">
    <source>
        <dbReference type="SAM" id="MobiDB-lite"/>
    </source>
</evidence>
<evidence type="ECO:0000313" key="2">
    <source>
        <dbReference type="EMBL" id="SNS11339.1"/>
    </source>
</evidence>
<name>A0A239BUJ7_9ACTN</name>
<dbReference type="RefSeq" id="WP_089206119.1">
    <property type="nucleotide sequence ID" value="NZ_FZOD01000004.1"/>
</dbReference>
<protein>
    <recommendedName>
        <fullName evidence="4">5,10-methylene-tetrahydrofolate dehydrogenase</fullName>
    </recommendedName>
</protein>
<dbReference type="AlphaFoldDB" id="A0A239BUJ7"/>
<feature type="region of interest" description="Disordered" evidence="1">
    <location>
        <begin position="346"/>
        <end position="375"/>
    </location>
</feature>
<keyword evidence="3" id="KW-1185">Reference proteome</keyword>
<proteinExistence type="predicted"/>
<evidence type="ECO:0008006" key="4">
    <source>
        <dbReference type="Google" id="ProtNLM"/>
    </source>
</evidence>
<dbReference type="EMBL" id="FZOD01000004">
    <property type="protein sequence ID" value="SNS11339.1"/>
    <property type="molecule type" value="Genomic_DNA"/>
</dbReference>
<dbReference type="Proteomes" id="UP000198282">
    <property type="component" value="Unassembled WGS sequence"/>
</dbReference>
<organism evidence="2 3">
    <name type="scientific">Streptosporangium subroseum</name>
    <dbReference type="NCBI Taxonomy" id="106412"/>
    <lineage>
        <taxon>Bacteria</taxon>
        <taxon>Bacillati</taxon>
        <taxon>Actinomycetota</taxon>
        <taxon>Actinomycetes</taxon>
        <taxon>Streptosporangiales</taxon>
        <taxon>Streptosporangiaceae</taxon>
        <taxon>Streptosporangium</taxon>
    </lineage>
</organism>